<dbReference type="SUPFAM" id="SSF50494">
    <property type="entry name" value="Trypsin-like serine proteases"/>
    <property type="match status" value="1"/>
</dbReference>
<feature type="compositionally biased region" description="Low complexity" evidence="6">
    <location>
        <begin position="207"/>
        <end position="265"/>
    </location>
</feature>
<feature type="compositionally biased region" description="Low complexity" evidence="6">
    <location>
        <begin position="1307"/>
        <end position="1330"/>
    </location>
</feature>
<dbReference type="GO" id="GO:0006508">
    <property type="term" value="P:proteolysis"/>
    <property type="evidence" value="ECO:0007669"/>
    <property type="project" value="InterPro"/>
</dbReference>
<evidence type="ECO:0000256" key="3">
    <source>
        <dbReference type="ARBA" id="ARBA00022729"/>
    </source>
</evidence>
<dbReference type="EMBL" id="FN655304">
    <property type="protein sequence ID" value="CBY38716.1"/>
    <property type="molecule type" value="Genomic_DNA"/>
</dbReference>
<reference evidence="8" key="1">
    <citation type="journal article" date="2010" name="Science">
        <title>Plasticity of animal genome architecture unmasked by rapid evolution of a pelagic tunicate.</title>
        <authorList>
            <person name="Denoeud F."/>
            <person name="Henriet S."/>
            <person name="Mungpakdee S."/>
            <person name="Aury J.M."/>
            <person name="Da Silva C."/>
            <person name="Brinkmann H."/>
            <person name="Mikhaleva J."/>
            <person name="Olsen L.C."/>
            <person name="Jubin C."/>
            <person name="Canestro C."/>
            <person name="Bouquet J.M."/>
            <person name="Danks G."/>
            <person name="Poulain J."/>
            <person name="Campsteijn C."/>
            <person name="Adamski M."/>
            <person name="Cross I."/>
            <person name="Yadetie F."/>
            <person name="Muffato M."/>
            <person name="Louis A."/>
            <person name="Butcher S."/>
            <person name="Tsagkogeorga G."/>
            <person name="Konrad A."/>
            <person name="Singh S."/>
            <person name="Jensen M.F."/>
            <person name="Cong E.H."/>
            <person name="Eikeseth-Otteraa H."/>
            <person name="Noel B."/>
            <person name="Anthouard V."/>
            <person name="Porcel B.M."/>
            <person name="Kachouri-Lafond R."/>
            <person name="Nishino A."/>
            <person name="Ugolini M."/>
            <person name="Chourrout P."/>
            <person name="Nishida H."/>
            <person name="Aasland R."/>
            <person name="Huzurbazar S."/>
            <person name="Westhof E."/>
            <person name="Delsuc F."/>
            <person name="Lehrach H."/>
            <person name="Reinhardt R."/>
            <person name="Weissenbach J."/>
            <person name="Roy S.W."/>
            <person name="Artiguenave F."/>
            <person name="Postlethwait J.H."/>
            <person name="Manak J.R."/>
            <person name="Thompson E.M."/>
            <person name="Jaillon O."/>
            <person name="Du Pasquier L."/>
            <person name="Boudinot P."/>
            <person name="Liberles D.A."/>
            <person name="Volff J.N."/>
            <person name="Philippe H."/>
            <person name="Lenhard B."/>
            <person name="Roest Crollius H."/>
            <person name="Wincker P."/>
            <person name="Chourrout D."/>
        </authorList>
    </citation>
    <scope>NUCLEOTIDE SEQUENCE [LARGE SCALE GENOMIC DNA]</scope>
</reference>
<evidence type="ECO:0000256" key="4">
    <source>
        <dbReference type="ARBA" id="ARBA00022737"/>
    </source>
</evidence>
<feature type="compositionally biased region" description="Low complexity" evidence="6">
    <location>
        <begin position="1071"/>
        <end position="1132"/>
    </location>
</feature>
<dbReference type="SMART" id="SM00209">
    <property type="entry name" value="TSP1"/>
    <property type="match status" value="19"/>
</dbReference>
<keyword evidence="2" id="KW-0964">Secreted</keyword>
<feature type="domain" description="Peptidase S1" evidence="7">
    <location>
        <begin position="1766"/>
        <end position="2055"/>
    </location>
</feature>
<evidence type="ECO:0000256" key="6">
    <source>
        <dbReference type="SAM" id="MobiDB-lite"/>
    </source>
</evidence>
<dbReference type="Gene3D" id="2.40.10.10">
    <property type="entry name" value="Trypsin-like serine proteases"/>
    <property type="match status" value="1"/>
</dbReference>
<dbReference type="InterPro" id="IPR052065">
    <property type="entry name" value="Compl_asym_regulator"/>
</dbReference>
<name>E4YTC7_OIKDI</name>
<evidence type="ECO:0000259" key="7">
    <source>
        <dbReference type="PROSITE" id="PS50240"/>
    </source>
</evidence>
<keyword evidence="5" id="KW-1015">Disulfide bond</keyword>
<dbReference type="InterPro" id="IPR036383">
    <property type="entry name" value="TSP1_rpt_sf"/>
</dbReference>
<sequence length="2055" mass="229964">EEDYKLEQWYLSKLVVDQKEMYTSHIGSASADGERLAISKSWFTRQASIETEEPSINLEEFLRAMESDFMQTIDSIKNKLREQGLYVISVDQTQPNGGEVKNGRKISSLNLNFDEQVSDIVQLTCSLGFETSAGFDPTGERGFLAGSGKYGDGNMCEPVPGEPRDKPSKNRYRRSSSYKQMYKNNGISSEVGYKQWKKQNKGKNDNDSSNNNGGSSNGGSINYGVMNNYGGNNNNDGNNNYRPATTRATTMPTRPTTPKYTTKQRYTTHLKSTKPPPSNNDDSPYFPGVWGEWGKCCAKYGEGRKARSRACFYHGNFATMKTSDKYCQPKILVEEIACFGKEQPSYATKPTKAQYEKPTSQSKWMNWEEWSRCSALCGKGNQVRTRRCKFNNLYQKCVGESSDTKKCRADNDCYSYEGNGDNSGYQWSEWAPWTKCTASCDGGLKYRSRKCTDSYGNSFTNKCYGQKKQQMTTIIPTTIYELSTWAEWEEWSMCSKSCGGGLSYRKRSCLTTAYSKQCYGHSKQKRVCNRASCEVFTTQEPTTSTTIGYGRWTKWTPWSQCSSSCGRGMRERMRRCKKNSKYDRNCIGRKTDREACNQHTWCSTTSTTTTTTTAPAPYWSRWSLWTSCTQTCGYGKKTRKRTCIDSSYSGQSCYGKRAQSRYCNAFPCTTTYVSTTTKKPSEWSYWSIWSSCTKTCNVGTRSRTRYCKGSYCSGPKNQQQKCGWKMCPTYPPQTTTTEDPYNPPDSPKYSSWTYWSTCSRSCGGGSQYRTRKCKAGYCLGTLRQNKSCNRTPCTTTSTTTTTTTTTTTRDYWGPWGSWGECLQTINGGRRYRERDCLGYSNRCSGKRKESKKCTIITTTTSTTTTTTYPSSRWGEWSNWSDCSKSCEGGVSERTRKCFGHYKNCNGQKRQTKMCNRYLCPTSPPPTTTENPDYESQWSKWSEWGACSKTCGYGRTIRSRECNPDCYGNKNCPGSKNQKKSCMVIESCYTTTTSTTLTSTTTTVIQCVGAWSDWSEWGSCSATCDGGIMEKTRVCKDKNSGHDSYSGSLNYRKRRSIHEDFPHGPHSPGEISGSNNHSGNKNSENSNNGGHDNSGGNINSGNNTNENNHNSENTNHGGHNSSGNNNNSGINGLENNNSVPSDCKCKGSAVAKKKCNKEKCNDPNKRPAWGQWEHWRECSVTCGSGKQTRTRECFEYNKPTDPSKCGAEDLYFETKSCDAGKCSGGGYDMFGWTQWGKWSKCPKSCEGGIKSRTRTCRTYNCTGKDKEIVKCSVLDCENDYESETGWAQWGEWGACTAICGKGGFYNSQKPQQSQQQQQQSHQNNQQSSNDNAYKPPSQTNYITNNNYNNNYNPNWGTWSTWSKCPKSCGTGWIARKRKCLNYIPGKKSCTGKNEEVKKCNVHACPDYQPKWGEWNHWSTCSATCDKGKVTKISKQYRERECIVNNYSNNNNGANCQGSNSESRTCTASQICSSNNINNYNYKPQSNWGPWEPWNRCSKTCGEGSQQRYRECYGDYCSGKQAETKKCYAGDCYGSYGYQRSAGPGWSGWSFWSPCSMTCAGGTRTKQRVCRSELSCPGESEETEECNVGIVCTGTFGFAMGDTGGMQFDMGINSVPQIAEIEECIAEFETESADYCSLRELTLGIEVEIESLRDAFSSIGDYENEFRASFEELLLEHNRLSVDPSACKTESDLFYTSQVGAECNLRSDNPGVLSEYLNIFQDNLISYHYSAFVNCEVSKKPLKLFKIFDTIRRLSFNLKQDIAYPMKVVGGFSIGERGLGEMEPKFESGTNSIPPGLTCDRDNKFQQFNNLIKTTSSLNALHPWHTELKVTSFDGSVHFCGGVIIDDEYILTTTEHCCLASTSQIEAMIGGAKWTEGADSSRGEFSVKSIFVKPRIDVTDACLVKIPSLFKSKPGACEFCFGKACLPLRSQKPEHGQYCWMKGSEMNPLAKVGVNIYSESYCSLSGYVPSGLVDFDREFCAGDIDLDNDGIYETAEGICTADRGSPLICNSPEGTATIFGLFARQTDVSSCSSSGYPAVFVDVSTITESLVKLMQTS</sequence>
<dbReference type="GO" id="GO:0004252">
    <property type="term" value="F:serine-type endopeptidase activity"/>
    <property type="evidence" value="ECO:0007669"/>
    <property type="project" value="InterPro"/>
</dbReference>
<proteinExistence type="predicted"/>
<keyword evidence="3" id="KW-0732">Signal</keyword>
<dbReference type="InterPro" id="IPR009003">
    <property type="entry name" value="Peptidase_S1_PA"/>
</dbReference>
<dbReference type="Gene3D" id="2.20.100.10">
    <property type="entry name" value="Thrombospondin type-1 (TSP1) repeat"/>
    <property type="match status" value="17"/>
</dbReference>
<feature type="region of interest" description="Disordered" evidence="6">
    <location>
        <begin position="1307"/>
        <end position="1338"/>
    </location>
</feature>
<feature type="region of interest" description="Disordered" evidence="6">
    <location>
        <begin position="138"/>
        <end position="282"/>
    </location>
</feature>
<dbReference type="InterPro" id="IPR001254">
    <property type="entry name" value="Trypsin_dom"/>
</dbReference>
<dbReference type="InterPro" id="IPR043504">
    <property type="entry name" value="Peptidase_S1_PA_chymotrypsin"/>
</dbReference>
<feature type="region of interest" description="Disordered" evidence="6">
    <location>
        <begin position="1057"/>
        <end position="1132"/>
    </location>
</feature>
<dbReference type="PROSITE" id="PS50092">
    <property type="entry name" value="TSP1"/>
    <property type="match status" value="17"/>
</dbReference>
<gene>
    <name evidence="8" type="ORF">GSOID_T00019233001</name>
</gene>
<accession>E4YTC7</accession>
<feature type="non-terminal residue" evidence="8">
    <location>
        <position position="1"/>
    </location>
</feature>
<dbReference type="Pfam" id="PF00090">
    <property type="entry name" value="TSP_1"/>
    <property type="match status" value="17"/>
</dbReference>
<dbReference type="InterPro" id="IPR000884">
    <property type="entry name" value="TSP1_rpt"/>
</dbReference>
<dbReference type="PANTHER" id="PTHR22906:SF43">
    <property type="entry name" value="PROPERDIN"/>
    <property type="match status" value="1"/>
</dbReference>
<dbReference type="Proteomes" id="UP000011014">
    <property type="component" value="Unassembled WGS sequence"/>
</dbReference>
<evidence type="ECO:0000256" key="5">
    <source>
        <dbReference type="ARBA" id="ARBA00023157"/>
    </source>
</evidence>
<dbReference type="PROSITE" id="PS50240">
    <property type="entry name" value="TRYPSIN_DOM"/>
    <property type="match status" value="1"/>
</dbReference>
<dbReference type="SMART" id="SM00020">
    <property type="entry name" value="Tryp_SPc"/>
    <property type="match status" value="1"/>
</dbReference>
<keyword evidence="4" id="KW-0677">Repeat</keyword>
<evidence type="ECO:0000256" key="1">
    <source>
        <dbReference type="ARBA" id="ARBA00004613"/>
    </source>
</evidence>
<dbReference type="SUPFAM" id="SSF82895">
    <property type="entry name" value="TSP-1 type 1 repeat"/>
    <property type="match status" value="18"/>
</dbReference>
<dbReference type="PANTHER" id="PTHR22906">
    <property type="entry name" value="PROPERDIN"/>
    <property type="match status" value="1"/>
</dbReference>
<organism evidence="8">
    <name type="scientific">Oikopleura dioica</name>
    <name type="common">Tunicate</name>
    <dbReference type="NCBI Taxonomy" id="34765"/>
    <lineage>
        <taxon>Eukaryota</taxon>
        <taxon>Metazoa</taxon>
        <taxon>Chordata</taxon>
        <taxon>Tunicata</taxon>
        <taxon>Appendicularia</taxon>
        <taxon>Copelata</taxon>
        <taxon>Oikopleuridae</taxon>
        <taxon>Oikopleura</taxon>
    </lineage>
</organism>
<comment type="subcellular location">
    <subcellularLocation>
        <location evidence="1">Secreted</location>
    </subcellularLocation>
</comment>
<protein>
    <recommendedName>
        <fullName evidence="7">Peptidase S1 domain-containing protein</fullName>
    </recommendedName>
</protein>
<evidence type="ECO:0000256" key="2">
    <source>
        <dbReference type="ARBA" id="ARBA00022525"/>
    </source>
</evidence>
<evidence type="ECO:0000313" key="8">
    <source>
        <dbReference type="EMBL" id="CBY38716.1"/>
    </source>
</evidence>